<keyword evidence="4" id="KW-0274">FAD</keyword>
<dbReference type="PANTHER" id="PTHR43716">
    <property type="entry name" value="D-2-HYDROXYGLUTARATE DEHYDROGENASE, MITOCHONDRIAL"/>
    <property type="match status" value="1"/>
</dbReference>
<organism evidence="7 8">
    <name type="scientific">Aureimonas ureilytica</name>
    <dbReference type="NCBI Taxonomy" id="401562"/>
    <lineage>
        <taxon>Bacteria</taxon>
        <taxon>Pseudomonadati</taxon>
        <taxon>Pseudomonadota</taxon>
        <taxon>Alphaproteobacteria</taxon>
        <taxon>Hyphomicrobiales</taxon>
        <taxon>Aurantimonadaceae</taxon>
        <taxon>Aureimonas</taxon>
    </lineage>
</organism>
<dbReference type="Proteomes" id="UP000078272">
    <property type="component" value="Unassembled WGS sequence"/>
</dbReference>
<dbReference type="InterPro" id="IPR016166">
    <property type="entry name" value="FAD-bd_PCMH"/>
</dbReference>
<dbReference type="Gene3D" id="3.30.70.2740">
    <property type="match status" value="1"/>
</dbReference>
<keyword evidence="3" id="KW-0285">Flavoprotein</keyword>
<evidence type="ECO:0000256" key="4">
    <source>
        <dbReference type="ARBA" id="ARBA00022827"/>
    </source>
</evidence>
<comment type="caution">
    <text evidence="7">The sequence shown here is derived from an EMBL/GenBank/DDBJ whole genome shotgun (WGS) entry which is preliminary data.</text>
</comment>
<comment type="cofactor">
    <cofactor evidence="1">
        <name>FAD</name>
        <dbReference type="ChEBI" id="CHEBI:57692"/>
    </cofactor>
</comment>
<dbReference type="STRING" id="401562.NS365_15515"/>
<dbReference type="GO" id="GO:0071949">
    <property type="term" value="F:FAD binding"/>
    <property type="evidence" value="ECO:0007669"/>
    <property type="project" value="InterPro"/>
</dbReference>
<evidence type="ECO:0000313" key="7">
    <source>
        <dbReference type="EMBL" id="KTQ98045.1"/>
    </source>
</evidence>
<dbReference type="InterPro" id="IPR016169">
    <property type="entry name" value="FAD-bd_PCMH_sub2"/>
</dbReference>
<dbReference type="InterPro" id="IPR016164">
    <property type="entry name" value="FAD-linked_Oxase-like_C"/>
</dbReference>
<dbReference type="InterPro" id="IPR016171">
    <property type="entry name" value="Vanillyl_alc_oxidase_C-sub2"/>
</dbReference>
<evidence type="ECO:0000313" key="8">
    <source>
        <dbReference type="Proteomes" id="UP000078272"/>
    </source>
</evidence>
<dbReference type="InterPro" id="IPR004113">
    <property type="entry name" value="FAD-bd_oxidored_4_C"/>
</dbReference>
<keyword evidence="5" id="KW-0560">Oxidoreductase</keyword>
<evidence type="ECO:0000256" key="3">
    <source>
        <dbReference type="ARBA" id="ARBA00022630"/>
    </source>
</evidence>
<dbReference type="Gene3D" id="3.30.70.2190">
    <property type="match status" value="1"/>
</dbReference>
<dbReference type="PANTHER" id="PTHR43716:SF1">
    <property type="entry name" value="D-2-HYDROXYGLUTARATE DEHYDROGENASE, MITOCHONDRIAL"/>
    <property type="match status" value="1"/>
</dbReference>
<dbReference type="InterPro" id="IPR006094">
    <property type="entry name" value="Oxid_FAD_bind_N"/>
</dbReference>
<reference evidence="7 8" key="1">
    <citation type="journal article" date="2016" name="Front. Microbiol.">
        <title>Genomic Resource of Rice Seed Associated Bacteria.</title>
        <authorList>
            <person name="Midha S."/>
            <person name="Bansal K."/>
            <person name="Sharma S."/>
            <person name="Kumar N."/>
            <person name="Patil P.P."/>
            <person name="Chaudhry V."/>
            <person name="Patil P.B."/>
        </authorList>
    </citation>
    <scope>NUCLEOTIDE SEQUENCE [LARGE SCALE GENOMIC DNA]</scope>
    <source>
        <strain evidence="7 8">NS226</strain>
    </source>
</reference>
<dbReference type="Gene3D" id="1.10.45.10">
    <property type="entry name" value="Vanillyl-alcohol Oxidase, Chain A, domain 4"/>
    <property type="match status" value="1"/>
</dbReference>
<dbReference type="InterPro" id="IPR036318">
    <property type="entry name" value="FAD-bd_PCMH-like_sf"/>
</dbReference>
<dbReference type="GO" id="GO:0022904">
    <property type="term" value="P:respiratory electron transport chain"/>
    <property type="evidence" value="ECO:0007669"/>
    <property type="project" value="TreeGrafter"/>
</dbReference>
<dbReference type="Pfam" id="PF02913">
    <property type="entry name" value="FAD-oxidase_C"/>
    <property type="match status" value="1"/>
</dbReference>
<protein>
    <submittedName>
        <fullName evidence="7">FAD-linked oxidase</fullName>
    </submittedName>
</protein>
<dbReference type="EMBL" id="LDPZ01000005">
    <property type="protein sequence ID" value="KTQ98045.1"/>
    <property type="molecule type" value="Genomic_DNA"/>
</dbReference>
<dbReference type="Gene3D" id="3.30.465.10">
    <property type="match status" value="1"/>
</dbReference>
<proteinExistence type="inferred from homology"/>
<dbReference type="SUPFAM" id="SSF56176">
    <property type="entry name" value="FAD-binding/transporter-associated domain-like"/>
    <property type="match status" value="1"/>
</dbReference>
<evidence type="ECO:0000259" key="6">
    <source>
        <dbReference type="PROSITE" id="PS51387"/>
    </source>
</evidence>
<dbReference type="PATRIC" id="fig|401562.3.peg.3602"/>
<dbReference type="GO" id="GO:0016491">
    <property type="term" value="F:oxidoreductase activity"/>
    <property type="evidence" value="ECO:0007669"/>
    <property type="project" value="UniProtKB-KW"/>
</dbReference>
<dbReference type="SUPFAM" id="SSF55103">
    <property type="entry name" value="FAD-linked oxidases, C-terminal domain"/>
    <property type="match status" value="1"/>
</dbReference>
<evidence type="ECO:0000256" key="5">
    <source>
        <dbReference type="ARBA" id="ARBA00023002"/>
    </source>
</evidence>
<sequence length="474" mass="50185">MEKHAMSDTAMPLPAGFEDQLRALLGSSNVKTGDALAAVDPGWNADNLKGGILALPGTTDEVSALVRLCREAGVSVVPQGGRTGLVGGSVSRPGQLILSTQRLSAVERLDPIERTVTVGAGATLQSVQEAAARHGLEPGIDLPSRGTATVGGMISTNAGGIMAFRNGVMRHRILGLEAVLPDGTVMSDLTRVVKTAAGYDLKHLLIGAEGTLGIVTRAVLKLDTLPQASATALFGLPSVEAVLEVIQLALRMPGVDLRGAEAMWKPFLDLTAEALGWRDAAIDRSAPVYLLLSIGGAEDGSLPAAFESLFEMMVERFPEASGLIAQSGRQERELWRLREDTDLVYHAYPGAPSFDVSLPQSEIPDYVERVEAELKALDGAFEPLIFGHLADGNLHLILNCPGPLEPARMAAVEDVLYRDVKRRGGSFSAEHGVGTKRIAPMEATSDSGKLALIRHIKASLDPKGLMNPGVIVRR</sequence>
<dbReference type="PROSITE" id="PS51387">
    <property type="entry name" value="FAD_PCMH"/>
    <property type="match status" value="1"/>
</dbReference>
<dbReference type="InterPro" id="IPR016167">
    <property type="entry name" value="FAD-bd_PCMH_sub1"/>
</dbReference>
<dbReference type="InterPro" id="IPR051264">
    <property type="entry name" value="FAD-oxidored/transferase_4"/>
</dbReference>
<gene>
    <name evidence="7" type="ORF">NS226_02345</name>
</gene>
<dbReference type="AlphaFoldDB" id="A0A175RFK9"/>
<name>A0A175RFK9_9HYPH</name>
<accession>A0A175RFK9</accession>
<evidence type="ECO:0000256" key="2">
    <source>
        <dbReference type="ARBA" id="ARBA00008000"/>
    </source>
</evidence>
<comment type="similarity">
    <text evidence="2">Belongs to the FAD-binding oxidoreductase/transferase type 4 family.</text>
</comment>
<evidence type="ECO:0000256" key="1">
    <source>
        <dbReference type="ARBA" id="ARBA00001974"/>
    </source>
</evidence>
<feature type="domain" description="FAD-binding PCMH-type" evidence="6">
    <location>
        <begin position="45"/>
        <end position="225"/>
    </location>
</feature>
<dbReference type="Pfam" id="PF01565">
    <property type="entry name" value="FAD_binding_4"/>
    <property type="match status" value="1"/>
</dbReference>
<dbReference type="Gene3D" id="3.30.43.10">
    <property type="entry name" value="Uridine Diphospho-n-acetylenolpyruvylglucosamine Reductase, domain 2"/>
    <property type="match status" value="1"/>
</dbReference>